<evidence type="ECO:0000313" key="16">
    <source>
        <dbReference type="EMBL" id="KAK7499890.1"/>
    </source>
</evidence>
<dbReference type="PANTHER" id="PTHR47965:SF12">
    <property type="entry name" value="ASPARTIC PROTEINASE 3-RELATED"/>
    <property type="match status" value="1"/>
</dbReference>
<evidence type="ECO:0000256" key="9">
    <source>
        <dbReference type="ARBA" id="ARBA00023136"/>
    </source>
</evidence>
<dbReference type="InterPro" id="IPR001969">
    <property type="entry name" value="Aspartic_peptidase_AS"/>
</dbReference>
<organism evidence="16 17">
    <name type="scientific">Batillaria attramentaria</name>
    <dbReference type="NCBI Taxonomy" id="370345"/>
    <lineage>
        <taxon>Eukaryota</taxon>
        <taxon>Metazoa</taxon>
        <taxon>Spiralia</taxon>
        <taxon>Lophotrochozoa</taxon>
        <taxon>Mollusca</taxon>
        <taxon>Gastropoda</taxon>
        <taxon>Caenogastropoda</taxon>
        <taxon>Sorbeoconcha</taxon>
        <taxon>Cerithioidea</taxon>
        <taxon>Batillariidae</taxon>
        <taxon>Batillaria</taxon>
    </lineage>
</organism>
<keyword evidence="17" id="KW-1185">Reference proteome</keyword>
<evidence type="ECO:0000256" key="2">
    <source>
        <dbReference type="ARBA" id="ARBA00007447"/>
    </source>
</evidence>
<keyword evidence="8 14" id="KW-1133">Transmembrane helix</keyword>
<dbReference type="Proteomes" id="UP001519460">
    <property type="component" value="Unassembled WGS sequence"/>
</dbReference>
<comment type="subcellular location">
    <subcellularLocation>
        <location evidence="1">Membrane</location>
        <topology evidence="1">Single-pass type I membrane protein</topology>
    </subcellularLocation>
</comment>
<evidence type="ECO:0000256" key="7">
    <source>
        <dbReference type="ARBA" id="ARBA00022801"/>
    </source>
</evidence>
<sequence>MSLLSLSMPSVQMTGTRKLLCHKHNTVTFTYIALILLNLVLSSCHAKIVRLPLKQAVGRESGSDGETRDRSRRTADTVTQKIEGISGEGYYLDMDVGTPPKTMQVLVDTGSSNFALAASPDPHISHYFNRSQSSTYEPSINTIYVPYTQGEWEGELGTDIVSLDSLPNVTVRPNIAFITSSTGFFIKEANWQGIVGLAYRSIARPDTLEPFWDTVRREAELEDIFSLQLCGTALSHSPEDPAMVGNLVLGGISEDLFKGEIFYTPIVKEMYYEVVISDIKVGGDSLAMDCKEYNYDKTIVDSGTTHLRLPTRVYHAVVKAIQDSLKGSVIAMPQATFWTGDEPLCRIVPSDPFSLFPDVSISLVLSEAHNKYFTLHLSAQHYLRNVDSCFKFGISPSDSGAVLGALLMESFFVVFDRKNKQIGFAESTCPPPSPDSRSPLKVIDGPHESTANLTACQYMRAVSDDSTLLIVTYVMAGVCVVCSLPLLILLVQWKLRKASEKRRQRHDSEAETGLTGTDSGSRY</sequence>
<dbReference type="GO" id="GO:0016020">
    <property type="term" value="C:membrane"/>
    <property type="evidence" value="ECO:0007669"/>
    <property type="project" value="UniProtKB-SubCell"/>
</dbReference>
<dbReference type="SUPFAM" id="SSF50630">
    <property type="entry name" value="Acid proteases"/>
    <property type="match status" value="1"/>
</dbReference>
<name>A0ABD0LKF7_9CAEN</name>
<keyword evidence="6 12" id="KW-0064">Aspartyl protease</keyword>
<keyword evidence="7 12" id="KW-0378">Hydrolase</keyword>
<dbReference type="InterPro" id="IPR001461">
    <property type="entry name" value="Aspartic_peptidase_A1"/>
</dbReference>
<evidence type="ECO:0000256" key="14">
    <source>
        <dbReference type="SAM" id="Phobius"/>
    </source>
</evidence>
<dbReference type="PANTHER" id="PTHR47965">
    <property type="entry name" value="ASPARTYL PROTEASE-RELATED"/>
    <property type="match status" value="1"/>
</dbReference>
<evidence type="ECO:0000256" key="6">
    <source>
        <dbReference type="ARBA" id="ARBA00022750"/>
    </source>
</evidence>
<evidence type="ECO:0000256" key="5">
    <source>
        <dbReference type="ARBA" id="ARBA00022729"/>
    </source>
</evidence>
<dbReference type="PROSITE" id="PS51767">
    <property type="entry name" value="PEPTIDASE_A1"/>
    <property type="match status" value="1"/>
</dbReference>
<feature type="compositionally biased region" description="Basic and acidic residues" evidence="13">
    <location>
        <begin position="61"/>
        <end position="75"/>
    </location>
</feature>
<dbReference type="PRINTS" id="PR00792">
    <property type="entry name" value="PEPSIN"/>
</dbReference>
<evidence type="ECO:0000256" key="8">
    <source>
        <dbReference type="ARBA" id="ARBA00022989"/>
    </source>
</evidence>
<evidence type="ECO:0000259" key="15">
    <source>
        <dbReference type="PROSITE" id="PS51767"/>
    </source>
</evidence>
<dbReference type="Gene3D" id="2.40.70.10">
    <property type="entry name" value="Acid Proteases"/>
    <property type="match status" value="2"/>
</dbReference>
<dbReference type="InterPro" id="IPR033121">
    <property type="entry name" value="PEPTIDASE_A1"/>
</dbReference>
<feature type="domain" description="Peptidase A1" evidence="15">
    <location>
        <begin position="90"/>
        <end position="425"/>
    </location>
</feature>
<dbReference type="PRINTS" id="PR01815">
    <property type="entry name" value="BACEFAMILY"/>
</dbReference>
<dbReference type="AlphaFoldDB" id="A0ABD0LKF7"/>
<dbReference type="InterPro" id="IPR009120">
    <property type="entry name" value="BACE1"/>
</dbReference>
<proteinExistence type="inferred from homology"/>
<protein>
    <recommendedName>
        <fullName evidence="15">Peptidase A1 domain-containing protein</fullName>
    </recommendedName>
</protein>
<evidence type="ECO:0000313" key="17">
    <source>
        <dbReference type="Proteomes" id="UP001519460"/>
    </source>
</evidence>
<dbReference type="InterPro" id="IPR009119">
    <property type="entry name" value="BACE"/>
</dbReference>
<reference evidence="16 17" key="1">
    <citation type="journal article" date="2023" name="Sci. Data">
        <title>Genome assembly of the Korean intertidal mud-creeper Batillaria attramentaria.</title>
        <authorList>
            <person name="Patra A.K."/>
            <person name="Ho P.T."/>
            <person name="Jun S."/>
            <person name="Lee S.J."/>
            <person name="Kim Y."/>
            <person name="Won Y.J."/>
        </authorList>
    </citation>
    <scope>NUCLEOTIDE SEQUENCE [LARGE SCALE GENOMIC DNA]</scope>
    <source>
        <strain evidence="16">Wonlab-2016</strain>
    </source>
</reference>
<dbReference type="InterPro" id="IPR021109">
    <property type="entry name" value="Peptidase_aspartic_dom_sf"/>
</dbReference>
<feature type="active site" evidence="11">
    <location>
        <position position="301"/>
    </location>
</feature>
<feature type="compositionally biased region" description="Polar residues" evidence="13">
    <location>
        <begin position="514"/>
        <end position="523"/>
    </location>
</feature>
<feature type="transmembrane region" description="Helical" evidence="14">
    <location>
        <begin position="468"/>
        <end position="493"/>
    </location>
</feature>
<evidence type="ECO:0000256" key="12">
    <source>
        <dbReference type="RuleBase" id="RU000454"/>
    </source>
</evidence>
<dbReference type="GO" id="GO:0006508">
    <property type="term" value="P:proteolysis"/>
    <property type="evidence" value="ECO:0007669"/>
    <property type="project" value="UniProtKB-KW"/>
</dbReference>
<dbReference type="PRINTS" id="PR01816">
    <property type="entry name" value="BACE1"/>
</dbReference>
<accession>A0ABD0LKF7</accession>
<keyword evidence="3 12" id="KW-0645">Protease</keyword>
<dbReference type="PROSITE" id="PS00141">
    <property type="entry name" value="ASP_PROTEASE"/>
    <property type="match status" value="1"/>
</dbReference>
<evidence type="ECO:0000256" key="3">
    <source>
        <dbReference type="ARBA" id="ARBA00022670"/>
    </source>
</evidence>
<evidence type="ECO:0000256" key="4">
    <source>
        <dbReference type="ARBA" id="ARBA00022692"/>
    </source>
</evidence>
<evidence type="ECO:0000256" key="11">
    <source>
        <dbReference type="PIRSR" id="PIRSR601461-1"/>
    </source>
</evidence>
<keyword evidence="4 14" id="KW-0812">Transmembrane</keyword>
<feature type="region of interest" description="Disordered" evidence="13">
    <location>
        <begin position="501"/>
        <end position="523"/>
    </location>
</feature>
<keyword evidence="10" id="KW-0865">Zymogen</keyword>
<feature type="active site" evidence="11">
    <location>
        <position position="108"/>
    </location>
</feature>
<feature type="region of interest" description="Disordered" evidence="13">
    <location>
        <begin position="58"/>
        <end position="77"/>
    </location>
</feature>
<comment type="similarity">
    <text evidence="2 12">Belongs to the peptidase A1 family.</text>
</comment>
<dbReference type="GO" id="GO:0004190">
    <property type="term" value="F:aspartic-type endopeptidase activity"/>
    <property type="evidence" value="ECO:0007669"/>
    <property type="project" value="UniProtKB-KW"/>
</dbReference>
<dbReference type="FunFam" id="2.40.70.10:FF:000007">
    <property type="entry name" value="Beta-secretase 1"/>
    <property type="match status" value="1"/>
</dbReference>
<evidence type="ECO:0000256" key="1">
    <source>
        <dbReference type="ARBA" id="ARBA00004479"/>
    </source>
</evidence>
<dbReference type="Pfam" id="PF00026">
    <property type="entry name" value="Asp"/>
    <property type="match status" value="1"/>
</dbReference>
<keyword evidence="9 14" id="KW-0472">Membrane</keyword>
<evidence type="ECO:0000256" key="10">
    <source>
        <dbReference type="ARBA" id="ARBA00023145"/>
    </source>
</evidence>
<dbReference type="EMBL" id="JACVVK020000041">
    <property type="protein sequence ID" value="KAK7499890.1"/>
    <property type="molecule type" value="Genomic_DNA"/>
</dbReference>
<gene>
    <name evidence="16" type="ORF">BaRGS_00008981</name>
</gene>
<comment type="caution">
    <text evidence="16">The sequence shown here is derived from an EMBL/GenBank/DDBJ whole genome shotgun (WGS) entry which is preliminary data.</text>
</comment>
<keyword evidence="5" id="KW-0732">Signal</keyword>
<evidence type="ECO:0000256" key="13">
    <source>
        <dbReference type="SAM" id="MobiDB-lite"/>
    </source>
</evidence>